<proteinExistence type="predicted"/>
<name>A0A3S9B489_9HYPH</name>
<dbReference type="KEGG" id="abaw:D5400_11295"/>
<accession>A0A3S9B489</accession>
<dbReference type="RefSeq" id="WP_126010098.1">
    <property type="nucleotide sequence ID" value="NZ_CP032509.1"/>
</dbReference>
<evidence type="ECO:0000313" key="2">
    <source>
        <dbReference type="Proteomes" id="UP000268192"/>
    </source>
</evidence>
<gene>
    <name evidence="1" type="ORF">D5400_11295</name>
</gene>
<dbReference type="AlphaFoldDB" id="A0A3S9B489"/>
<reference evidence="1 2" key="1">
    <citation type="submission" date="2018-09" db="EMBL/GenBank/DDBJ databases">
        <title>Marinorhizobium profundi gen. nov., sp. nov., isolated from a deep-sea sediment sample from the New Britain Trench and proposal of Marinorhizobiaceae fam. nov. in the order Rhizobiales of the class Alphaproteobacteria.</title>
        <authorList>
            <person name="Cao J."/>
        </authorList>
    </citation>
    <scope>NUCLEOTIDE SEQUENCE [LARGE SCALE GENOMIC DNA]</scope>
    <source>
        <strain evidence="1 2">WS11</strain>
    </source>
</reference>
<protein>
    <submittedName>
        <fullName evidence="1">Uncharacterized protein</fullName>
    </submittedName>
</protein>
<organism evidence="1 2">
    <name type="scientific">Georhizobium profundi</name>
    <dbReference type="NCBI Taxonomy" id="2341112"/>
    <lineage>
        <taxon>Bacteria</taxon>
        <taxon>Pseudomonadati</taxon>
        <taxon>Pseudomonadota</taxon>
        <taxon>Alphaproteobacteria</taxon>
        <taxon>Hyphomicrobiales</taxon>
        <taxon>Rhizobiaceae</taxon>
        <taxon>Georhizobium</taxon>
    </lineage>
</organism>
<evidence type="ECO:0000313" key="1">
    <source>
        <dbReference type="EMBL" id="AZN71778.1"/>
    </source>
</evidence>
<sequence>MKHENPDIMELEARPLAPEAPPMDRRARIARWAACLEAHEGPLAALRRIEFMAPELRRAYRDPASPLTVAFNDPVLRQEGLAGDTLGDVMDFFDMTHEDTHRLLCDCHYHGTMTGPGLAGRLRQFAGRREAGTLWQRAQNVLSGRA</sequence>
<keyword evidence="2" id="KW-1185">Reference proteome</keyword>
<dbReference type="Proteomes" id="UP000268192">
    <property type="component" value="Chromosome"/>
</dbReference>
<dbReference type="EMBL" id="CP032509">
    <property type="protein sequence ID" value="AZN71778.1"/>
    <property type="molecule type" value="Genomic_DNA"/>
</dbReference>
<dbReference type="OrthoDB" id="8281686at2"/>